<dbReference type="RefSeq" id="XP_001836157.1">
    <property type="nucleotide sequence ID" value="XM_001836105.2"/>
</dbReference>
<dbReference type="Proteomes" id="UP000001861">
    <property type="component" value="Unassembled WGS sequence"/>
</dbReference>
<feature type="region of interest" description="Disordered" evidence="1">
    <location>
        <begin position="318"/>
        <end position="374"/>
    </location>
</feature>
<sequence>MNLAQRLNELAQANSDGLLSDDEYRLLRQSAFEQYSEPLVIPVEKPVGPAVPVVLVRSGSQHKSSSPAKPQPIETTPSKLTTFIRRAAGRNASRERPSTAGARFHDPTPSPTPQDPFTPAKRGLIPRIFHKKPHDLSPLQTNFTPKFITTLAVQSPLSTASTSPPTPNRLKSKLSAFTAARKLAQAPVPNSPVASTGSNGSSNDNPATSKEIRDMVLSTEAELERLVDAFDALEQGVIRRIKKRNARRLPAVTPPNVNVLLEGRDWRGELKHHRMSPSVSTPLFDPRTRSSSFNSPAAIAPSLSMPRYITLEQPPLTSDRLSVHSGHSDRTSFSFSHSRSIPSLPKQTTSPSSPLSPHFRSPPPSSLKRKASLSSVSSRGTSAFSALGGRFGAASATQLPLSPSSQSHVRGGSTDDDSLILLDGLNLTDDDPDQDHLTELNEIRQRKKEVIARYAQRIEYLKAKQKGAELHEKLLRK</sequence>
<feature type="region of interest" description="Disordered" evidence="1">
    <location>
        <begin position="186"/>
        <end position="208"/>
    </location>
</feature>
<evidence type="ECO:0000313" key="3">
    <source>
        <dbReference type="Proteomes" id="UP000001861"/>
    </source>
</evidence>
<dbReference type="eggNOG" id="ENOG502SENF">
    <property type="taxonomic scope" value="Eukaryota"/>
</dbReference>
<dbReference type="KEGG" id="cci:CC1G_10938"/>
<dbReference type="AlphaFoldDB" id="A8NT50"/>
<dbReference type="GeneID" id="6012697"/>
<comment type="caution">
    <text evidence="2">The sequence shown here is derived from an EMBL/GenBank/DDBJ whole genome shotgun (WGS) entry which is preliminary data.</text>
</comment>
<dbReference type="OrthoDB" id="3367070at2759"/>
<keyword evidence="3" id="KW-1185">Reference proteome</keyword>
<dbReference type="VEuPathDB" id="FungiDB:CC1G_10938"/>
<feature type="compositionally biased region" description="Polar residues" evidence="1">
    <location>
        <begin position="192"/>
        <end position="208"/>
    </location>
</feature>
<proteinExistence type="predicted"/>
<evidence type="ECO:0000256" key="1">
    <source>
        <dbReference type="SAM" id="MobiDB-lite"/>
    </source>
</evidence>
<feature type="compositionally biased region" description="Polar residues" evidence="1">
    <location>
        <begin position="58"/>
        <end position="81"/>
    </location>
</feature>
<feature type="region of interest" description="Disordered" evidence="1">
    <location>
        <begin position="58"/>
        <end position="121"/>
    </location>
</feature>
<feature type="region of interest" description="Disordered" evidence="1">
    <location>
        <begin position="272"/>
        <end position="298"/>
    </location>
</feature>
<organism evidence="2 3">
    <name type="scientific">Coprinopsis cinerea (strain Okayama-7 / 130 / ATCC MYA-4618 / FGSC 9003)</name>
    <name type="common">Inky cap fungus</name>
    <name type="synonym">Hormographiella aspergillata</name>
    <dbReference type="NCBI Taxonomy" id="240176"/>
    <lineage>
        <taxon>Eukaryota</taxon>
        <taxon>Fungi</taxon>
        <taxon>Dikarya</taxon>
        <taxon>Basidiomycota</taxon>
        <taxon>Agaricomycotina</taxon>
        <taxon>Agaricomycetes</taxon>
        <taxon>Agaricomycetidae</taxon>
        <taxon>Agaricales</taxon>
        <taxon>Agaricineae</taxon>
        <taxon>Psathyrellaceae</taxon>
        <taxon>Coprinopsis</taxon>
    </lineage>
</organism>
<gene>
    <name evidence="2" type="ORF">CC1G_10938</name>
</gene>
<feature type="compositionally biased region" description="Low complexity" evidence="1">
    <location>
        <begin position="331"/>
        <end position="340"/>
    </location>
</feature>
<accession>A8NT50</accession>
<dbReference type="InParanoid" id="A8NT50"/>
<evidence type="ECO:0000313" key="2">
    <source>
        <dbReference type="EMBL" id="EAU85666.1"/>
    </source>
</evidence>
<reference evidence="2 3" key="1">
    <citation type="journal article" date="2010" name="Proc. Natl. Acad. Sci. U.S.A.">
        <title>Insights into evolution of multicellular fungi from the assembled chromosomes of the mushroom Coprinopsis cinerea (Coprinus cinereus).</title>
        <authorList>
            <person name="Stajich J.E."/>
            <person name="Wilke S.K."/>
            <person name="Ahren D."/>
            <person name="Au C.H."/>
            <person name="Birren B.W."/>
            <person name="Borodovsky M."/>
            <person name="Burns C."/>
            <person name="Canback B."/>
            <person name="Casselton L.A."/>
            <person name="Cheng C.K."/>
            <person name="Deng J."/>
            <person name="Dietrich F.S."/>
            <person name="Fargo D.C."/>
            <person name="Farman M.L."/>
            <person name="Gathman A.C."/>
            <person name="Goldberg J."/>
            <person name="Guigo R."/>
            <person name="Hoegger P.J."/>
            <person name="Hooker J.B."/>
            <person name="Huggins A."/>
            <person name="James T.Y."/>
            <person name="Kamada T."/>
            <person name="Kilaru S."/>
            <person name="Kodira C."/>
            <person name="Kues U."/>
            <person name="Kupfer D."/>
            <person name="Kwan H.S."/>
            <person name="Lomsadze A."/>
            <person name="Li W."/>
            <person name="Lilly W.W."/>
            <person name="Ma L.J."/>
            <person name="Mackey A.J."/>
            <person name="Manning G."/>
            <person name="Martin F."/>
            <person name="Muraguchi H."/>
            <person name="Natvig D.O."/>
            <person name="Palmerini H."/>
            <person name="Ramesh M.A."/>
            <person name="Rehmeyer C.J."/>
            <person name="Roe B.A."/>
            <person name="Shenoy N."/>
            <person name="Stanke M."/>
            <person name="Ter-Hovhannisyan V."/>
            <person name="Tunlid A."/>
            <person name="Velagapudi R."/>
            <person name="Vision T.J."/>
            <person name="Zeng Q."/>
            <person name="Zolan M.E."/>
            <person name="Pukkila P.J."/>
        </authorList>
    </citation>
    <scope>NUCLEOTIDE SEQUENCE [LARGE SCALE GENOMIC DNA]</scope>
    <source>
        <strain evidence="3">Okayama-7 / 130 / ATCC MYA-4618 / FGSC 9003</strain>
    </source>
</reference>
<dbReference type="OMA" id="KRHAMAN"/>
<feature type="compositionally biased region" description="Polar residues" evidence="1">
    <location>
        <begin position="345"/>
        <end position="355"/>
    </location>
</feature>
<dbReference type="EMBL" id="AACS02000004">
    <property type="protein sequence ID" value="EAU85666.1"/>
    <property type="molecule type" value="Genomic_DNA"/>
</dbReference>
<protein>
    <submittedName>
        <fullName evidence="2">Uncharacterized protein</fullName>
    </submittedName>
</protein>
<name>A8NT50_COPC7</name>